<name>B8GNV9_THISH</name>
<dbReference type="OrthoDB" id="5355033at2"/>
<dbReference type="STRING" id="396588.Tgr7_0960"/>
<dbReference type="PROSITE" id="PS51186">
    <property type="entry name" value="GNAT"/>
    <property type="match status" value="1"/>
</dbReference>
<dbReference type="RefSeq" id="WP_012637532.1">
    <property type="nucleotide sequence ID" value="NC_011901.1"/>
</dbReference>
<evidence type="ECO:0000313" key="2">
    <source>
        <dbReference type="EMBL" id="ACL72048.1"/>
    </source>
</evidence>
<accession>B8GNV9</accession>
<proteinExistence type="predicted"/>
<organism evidence="2 3">
    <name type="scientific">Thioalkalivibrio sulfidiphilus (strain HL-EbGR7)</name>
    <dbReference type="NCBI Taxonomy" id="396588"/>
    <lineage>
        <taxon>Bacteria</taxon>
        <taxon>Pseudomonadati</taxon>
        <taxon>Pseudomonadota</taxon>
        <taxon>Gammaproteobacteria</taxon>
        <taxon>Chromatiales</taxon>
        <taxon>Ectothiorhodospiraceae</taxon>
        <taxon>Thioalkalivibrio</taxon>
    </lineage>
</organism>
<dbReference type="AlphaFoldDB" id="B8GNV9"/>
<protein>
    <submittedName>
        <fullName evidence="2">GCN5-related N-acetyltransferase</fullName>
    </submittedName>
</protein>
<keyword evidence="3" id="KW-1185">Reference proteome</keyword>
<dbReference type="CDD" id="cd04301">
    <property type="entry name" value="NAT_SF"/>
    <property type="match status" value="1"/>
</dbReference>
<evidence type="ECO:0000259" key="1">
    <source>
        <dbReference type="PROSITE" id="PS51186"/>
    </source>
</evidence>
<dbReference type="PANTHER" id="PTHR43451:SF1">
    <property type="entry name" value="ACETYLTRANSFERASE"/>
    <property type="match status" value="1"/>
</dbReference>
<dbReference type="eggNOG" id="COG0454">
    <property type="taxonomic scope" value="Bacteria"/>
</dbReference>
<dbReference type="EMBL" id="CP001339">
    <property type="protein sequence ID" value="ACL72048.1"/>
    <property type="molecule type" value="Genomic_DNA"/>
</dbReference>
<dbReference type="PANTHER" id="PTHR43451">
    <property type="entry name" value="ACETYLTRANSFERASE (GNAT) FAMILY PROTEIN"/>
    <property type="match status" value="1"/>
</dbReference>
<dbReference type="InterPro" id="IPR016181">
    <property type="entry name" value="Acyl_CoA_acyltransferase"/>
</dbReference>
<dbReference type="Proteomes" id="UP000002383">
    <property type="component" value="Chromosome"/>
</dbReference>
<dbReference type="Pfam" id="PF13673">
    <property type="entry name" value="Acetyltransf_10"/>
    <property type="match status" value="1"/>
</dbReference>
<evidence type="ECO:0000313" key="3">
    <source>
        <dbReference type="Proteomes" id="UP000002383"/>
    </source>
</evidence>
<dbReference type="InterPro" id="IPR000182">
    <property type="entry name" value="GNAT_dom"/>
</dbReference>
<feature type="domain" description="N-acetyltransferase" evidence="1">
    <location>
        <begin position="13"/>
        <end position="166"/>
    </location>
</feature>
<dbReference type="GO" id="GO:0016747">
    <property type="term" value="F:acyltransferase activity, transferring groups other than amino-acyl groups"/>
    <property type="evidence" value="ECO:0007669"/>
    <property type="project" value="InterPro"/>
</dbReference>
<dbReference type="Gene3D" id="3.40.630.30">
    <property type="match status" value="1"/>
</dbReference>
<sequence>MQWQGSEVQGGGWTIREFEEEDLDAVLRVFQDAVRKVAARDYIPEQVEAWAPDPPDQPSWCRRLARCAVFVYVVQGQVVGFIAMEANGHVDMLFVDPGHLRRGIGTALLDHARAWALERGVRRLTTDASITARPFFEHAGFRLVEHRIVPLRGMMFRNFHMSLDCRPGPGSDTG</sequence>
<dbReference type="KEGG" id="tgr:Tgr7_0960"/>
<dbReference type="InterPro" id="IPR052564">
    <property type="entry name" value="N-acetyltrans/Recomb-assoc"/>
</dbReference>
<keyword evidence="2" id="KW-0808">Transferase</keyword>
<dbReference type="HOGENOM" id="CLU_087351_0_1_6"/>
<dbReference type="SUPFAM" id="SSF55729">
    <property type="entry name" value="Acyl-CoA N-acyltransferases (Nat)"/>
    <property type="match status" value="1"/>
</dbReference>
<gene>
    <name evidence="2" type="ordered locus">Tgr7_0960</name>
</gene>
<reference evidence="2 3" key="1">
    <citation type="journal article" date="2011" name="Stand. Genomic Sci.">
        <title>Complete genome sequence of 'Thioalkalivibrio sulfidophilus' HL-EbGr7.</title>
        <authorList>
            <person name="Muyzer G."/>
            <person name="Sorokin D.Y."/>
            <person name="Mavromatis K."/>
            <person name="Lapidus A."/>
            <person name="Clum A."/>
            <person name="Ivanova N."/>
            <person name="Pati A."/>
            <person name="d'Haeseleer P."/>
            <person name="Woyke T."/>
            <person name="Kyrpides N.C."/>
        </authorList>
    </citation>
    <scope>NUCLEOTIDE SEQUENCE [LARGE SCALE GENOMIC DNA]</scope>
    <source>
        <strain evidence="2 3">HL-EbGR7</strain>
    </source>
</reference>